<dbReference type="InterPro" id="IPR009057">
    <property type="entry name" value="Homeodomain-like_sf"/>
</dbReference>
<dbReference type="GO" id="GO:0003677">
    <property type="term" value="F:DNA binding"/>
    <property type="evidence" value="ECO:0007669"/>
    <property type="project" value="UniProtKB-KW"/>
</dbReference>
<dbReference type="InterPro" id="IPR001647">
    <property type="entry name" value="HTH_TetR"/>
</dbReference>
<evidence type="ECO:0000259" key="2">
    <source>
        <dbReference type="Pfam" id="PF00440"/>
    </source>
</evidence>
<comment type="caution">
    <text evidence="3">The sequence shown here is derived from an EMBL/GenBank/DDBJ whole genome shotgun (WGS) entry which is preliminary data.</text>
</comment>
<dbReference type="AlphaFoldDB" id="A0A7K1KVY8"/>
<dbReference type="Pfam" id="PF00440">
    <property type="entry name" value="TetR_N"/>
    <property type="match status" value="1"/>
</dbReference>
<sequence length="188" mass="20126">MGRPPRHDVGRLLDVAVELAADGPGRVTVAAVARAAGAPSGSVYHRFAGLPALRAALWLRTVERFQAGFLDALRGGPPDRAAGEAARHVVAWSRAHREEARVLLHGRSALDEDGWPAEDRARLGEADRRVRAAVRDLAGRLGVEEERAAVAVIDLPYAIVRRHLLGGGEIAPGTEDRVAEAAVLLTRR</sequence>
<reference evidence="3 4" key="1">
    <citation type="submission" date="2019-11" db="EMBL/GenBank/DDBJ databases">
        <authorList>
            <person name="Cao P."/>
        </authorList>
    </citation>
    <scope>NUCLEOTIDE SEQUENCE [LARGE SCALE GENOMIC DNA]</scope>
    <source>
        <strain evidence="3 4">NEAU-AAG5</strain>
    </source>
</reference>
<evidence type="ECO:0000313" key="3">
    <source>
        <dbReference type="EMBL" id="MUN36372.1"/>
    </source>
</evidence>
<organism evidence="3 4">
    <name type="scientific">Actinomadura litoris</name>
    <dbReference type="NCBI Taxonomy" id="2678616"/>
    <lineage>
        <taxon>Bacteria</taxon>
        <taxon>Bacillati</taxon>
        <taxon>Actinomycetota</taxon>
        <taxon>Actinomycetes</taxon>
        <taxon>Streptosporangiales</taxon>
        <taxon>Thermomonosporaceae</taxon>
        <taxon>Actinomadura</taxon>
    </lineage>
</organism>
<proteinExistence type="predicted"/>
<name>A0A7K1KVY8_9ACTN</name>
<accession>A0A7K1KVY8</accession>
<evidence type="ECO:0000313" key="4">
    <source>
        <dbReference type="Proteomes" id="UP000432015"/>
    </source>
</evidence>
<keyword evidence="1" id="KW-0238">DNA-binding</keyword>
<dbReference type="RefSeq" id="WP_156215385.1">
    <property type="nucleotide sequence ID" value="NZ_WOFH01000002.1"/>
</dbReference>
<dbReference type="Proteomes" id="UP000432015">
    <property type="component" value="Unassembled WGS sequence"/>
</dbReference>
<evidence type="ECO:0000256" key="1">
    <source>
        <dbReference type="ARBA" id="ARBA00023125"/>
    </source>
</evidence>
<feature type="domain" description="HTH tetR-type" evidence="2">
    <location>
        <begin position="12"/>
        <end position="49"/>
    </location>
</feature>
<gene>
    <name evidence="3" type="ORF">GNZ18_07130</name>
</gene>
<dbReference type="SUPFAM" id="SSF46689">
    <property type="entry name" value="Homeodomain-like"/>
    <property type="match status" value="1"/>
</dbReference>
<dbReference type="EMBL" id="WOFH01000002">
    <property type="protein sequence ID" value="MUN36372.1"/>
    <property type="molecule type" value="Genomic_DNA"/>
</dbReference>
<keyword evidence="4" id="KW-1185">Reference proteome</keyword>
<protein>
    <submittedName>
        <fullName evidence="3">TetR family transcriptional regulator</fullName>
    </submittedName>
</protein>
<dbReference type="Gene3D" id="1.10.357.10">
    <property type="entry name" value="Tetracycline Repressor, domain 2"/>
    <property type="match status" value="1"/>
</dbReference>